<gene>
    <name evidence="1" type="ORF">KYY02_32295</name>
</gene>
<organism evidence="1 2">
    <name type="scientific">Streptomyces pimonensis</name>
    <dbReference type="NCBI Taxonomy" id="2860288"/>
    <lineage>
        <taxon>Bacteria</taxon>
        <taxon>Bacillati</taxon>
        <taxon>Actinomycetota</taxon>
        <taxon>Actinomycetes</taxon>
        <taxon>Kitasatosporales</taxon>
        <taxon>Streptomycetaceae</taxon>
        <taxon>Streptomyces</taxon>
    </lineage>
</organism>
<evidence type="ECO:0000313" key="1">
    <source>
        <dbReference type="EMBL" id="MEZ3183174.1"/>
    </source>
</evidence>
<sequence>MGRKSPYPEEFRKDAVALYQAAGGKRTYAASYNSGGTPASLGGMNEVDTGNDCVQTYASRIATGDGRRATGDGRREAVRRYS</sequence>
<comment type="caution">
    <text evidence="1">The sequence shown here is derived from an EMBL/GenBank/DDBJ whole genome shotgun (WGS) entry which is preliminary data.</text>
</comment>
<name>A0ABV4JAH6_9ACTN</name>
<dbReference type="EMBL" id="JAHWZY010000076">
    <property type="protein sequence ID" value="MEZ3183174.1"/>
    <property type="molecule type" value="Genomic_DNA"/>
</dbReference>
<evidence type="ECO:0000313" key="2">
    <source>
        <dbReference type="Proteomes" id="UP001567537"/>
    </source>
</evidence>
<proteinExistence type="predicted"/>
<accession>A0ABV4JAH6</accession>
<protein>
    <submittedName>
        <fullName evidence="1">Uncharacterized protein</fullName>
    </submittedName>
</protein>
<dbReference type="Proteomes" id="UP001567537">
    <property type="component" value="Unassembled WGS sequence"/>
</dbReference>
<dbReference type="RefSeq" id="WP_371244636.1">
    <property type="nucleotide sequence ID" value="NZ_JAHWZY010000076.1"/>
</dbReference>
<keyword evidence="2" id="KW-1185">Reference proteome</keyword>
<reference evidence="1 2" key="1">
    <citation type="journal article" date="2021" name="Res Sq">
        <title>Streptomyces Pimoensis sp. nov., Isolated From the Taklimakan Desert in Xinjiang, China.</title>
        <authorList>
            <person name="Zhang P."/>
            <person name="Luo X."/>
            <person name="Luo X."/>
            <person name="Liu Z."/>
            <person name="Xia Z."/>
            <person name="Wan C."/>
            <person name="zhang L."/>
        </authorList>
    </citation>
    <scope>NUCLEOTIDE SEQUENCE [LARGE SCALE GENOMIC DNA]</scope>
    <source>
        <strain evidence="1 2">TRM75549</strain>
    </source>
</reference>